<comment type="caution">
    <text evidence="3">The sequence shown here is derived from an EMBL/GenBank/DDBJ whole genome shotgun (WGS) entry which is preliminary data.</text>
</comment>
<sequence>MAFFDKLGETIVNVGKDATQKAKDLSGVAKLNLDIKAKEDYVQRQYTELGRIYYEEHKTESEVDGAEHFELIKEALEEIERMKLEIMELKGTKTCPKCGAELADGAEFCSACGEKVSVVVDTDPEAEDVTVEEVSEEEKKEEL</sequence>
<name>A0ABV1HEK8_9FIRM</name>
<keyword evidence="4" id="KW-1185">Reference proteome</keyword>
<dbReference type="InterPro" id="IPR038587">
    <property type="entry name" value="Ribosomal_eL40_sf"/>
</dbReference>
<feature type="region of interest" description="Disordered" evidence="1">
    <location>
        <begin position="124"/>
        <end position="143"/>
    </location>
</feature>
<dbReference type="RefSeq" id="WP_353531039.1">
    <property type="nucleotide sequence ID" value="NZ_JBBMEX010000009.1"/>
</dbReference>
<feature type="domain" description="Zinc-ribbon" evidence="2">
    <location>
        <begin position="95"/>
        <end position="115"/>
    </location>
</feature>
<evidence type="ECO:0000313" key="3">
    <source>
        <dbReference type="EMBL" id="MEQ2558154.1"/>
    </source>
</evidence>
<dbReference type="InterPro" id="IPR026870">
    <property type="entry name" value="Zinc_ribbon_dom"/>
</dbReference>
<evidence type="ECO:0000313" key="4">
    <source>
        <dbReference type="Proteomes" id="UP001454489"/>
    </source>
</evidence>
<gene>
    <name evidence="3" type="ORF">WMO43_09765</name>
</gene>
<evidence type="ECO:0000256" key="1">
    <source>
        <dbReference type="SAM" id="MobiDB-lite"/>
    </source>
</evidence>
<dbReference type="Gene3D" id="4.10.1060.50">
    <property type="match status" value="1"/>
</dbReference>
<feature type="compositionally biased region" description="Acidic residues" evidence="1">
    <location>
        <begin position="124"/>
        <end position="136"/>
    </location>
</feature>
<proteinExistence type="predicted"/>
<organism evidence="3 4">
    <name type="scientific">Maccoyibacter intestinihominis</name>
    <dbReference type="NCBI Taxonomy" id="3133499"/>
    <lineage>
        <taxon>Bacteria</taxon>
        <taxon>Bacillati</taxon>
        <taxon>Bacillota</taxon>
        <taxon>Clostridia</taxon>
        <taxon>Lachnospirales</taxon>
        <taxon>Lachnospiraceae</taxon>
        <taxon>Maccoyibacter</taxon>
    </lineage>
</organism>
<accession>A0ABV1HEK8</accession>
<dbReference type="EMBL" id="JBBMEX010000009">
    <property type="protein sequence ID" value="MEQ2558154.1"/>
    <property type="molecule type" value="Genomic_DNA"/>
</dbReference>
<evidence type="ECO:0000259" key="2">
    <source>
        <dbReference type="Pfam" id="PF13240"/>
    </source>
</evidence>
<protein>
    <submittedName>
        <fullName evidence="3">Zinc-ribbon domain-containing protein</fullName>
    </submittedName>
</protein>
<reference evidence="3 4" key="1">
    <citation type="submission" date="2024-03" db="EMBL/GenBank/DDBJ databases">
        <title>Human intestinal bacterial collection.</title>
        <authorList>
            <person name="Pauvert C."/>
            <person name="Hitch T.C.A."/>
            <person name="Clavel T."/>
        </authorList>
    </citation>
    <scope>NUCLEOTIDE SEQUENCE [LARGE SCALE GENOMIC DNA]</scope>
    <source>
        <strain evidence="3 4">CLA-AA-H185</strain>
    </source>
</reference>
<dbReference type="Proteomes" id="UP001454489">
    <property type="component" value="Unassembled WGS sequence"/>
</dbReference>
<dbReference type="Pfam" id="PF13240">
    <property type="entry name" value="Zn_Ribbon_1"/>
    <property type="match status" value="1"/>
</dbReference>